<name>A0AAV7JWI7_9METZ</name>
<dbReference type="Gene3D" id="3.10.20.90">
    <property type="entry name" value="Phosphatidylinositol 3-kinase Catalytic Subunit, Chain A, domain 1"/>
    <property type="match status" value="2"/>
</dbReference>
<dbReference type="CDD" id="cd17039">
    <property type="entry name" value="Ubl_ubiquitin_like"/>
    <property type="match status" value="2"/>
</dbReference>
<evidence type="ECO:0000259" key="2">
    <source>
        <dbReference type="PROSITE" id="PS50053"/>
    </source>
</evidence>
<comment type="caution">
    <text evidence="3">The sequence shown here is derived from an EMBL/GenBank/DDBJ whole genome shotgun (WGS) entry which is preliminary data.</text>
</comment>
<sequence length="451" mass="51717">MGMILSKRARKTDKHVLREDFDRGEQVENIATTHTNSNIIHENKEITLVVPTNNGIRYDDGHDGRIEKLKIDLQDFKDQLKQVSKENKLLSEELQQIKANLQNEPVNSAQNFELQFEEKLRENFQDIISQEIDIKLKDKDCSVNELFEASKADIIQEVTQHKTDSAYDEVESLKELIKILSVSTVTKNTAHLNYSPTEAMKVIEIKISFTSGTEKKTPRMINVQNLMRITTVLELKYHLADKYKHLRVGELVIKWKGIELADAATLLEYGICNKDKMDLEVRAVVTYVILIQLDKESRLPIEVTPATKIRFIKEWIHEQTAITVEKQLLRHGENLLNDDKRVAECQIGEGEVIRLEICHVGSFPIIVINPSGMKSQFDVESRDTIEMVKLLVSNKLHVPTSQFDLIVKNIQAETSKKLFEYNVESGEIFHLRMCTPLAANTFPTTFQYGSV</sequence>
<feature type="coiled-coil region" evidence="1">
    <location>
        <begin position="66"/>
        <end position="100"/>
    </location>
</feature>
<evidence type="ECO:0000313" key="3">
    <source>
        <dbReference type="EMBL" id="KAI6653343.1"/>
    </source>
</evidence>
<evidence type="ECO:0000313" key="4">
    <source>
        <dbReference type="Proteomes" id="UP001165289"/>
    </source>
</evidence>
<gene>
    <name evidence="3" type="ORF">LOD99_3563</name>
</gene>
<dbReference type="SUPFAM" id="SSF54236">
    <property type="entry name" value="Ubiquitin-like"/>
    <property type="match status" value="3"/>
</dbReference>
<evidence type="ECO:0000256" key="1">
    <source>
        <dbReference type="SAM" id="Coils"/>
    </source>
</evidence>
<dbReference type="SMART" id="SM00213">
    <property type="entry name" value="UBQ"/>
    <property type="match status" value="2"/>
</dbReference>
<organism evidence="3 4">
    <name type="scientific">Oopsacas minuta</name>
    <dbReference type="NCBI Taxonomy" id="111878"/>
    <lineage>
        <taxon>Eukaryota</taxon>
        <taxon>Metazoa</taxon>
        <taxon>Porifera</taxon>
        <taxon>Hexactinellida</taxon>
        <taxon>Hexasterophora</taxon>
        <taxon>Lyssacinosida</taxon>
        <taxon>Leucopsacidae</taxon>
        <taxon>Oopsacas</taxon>
    </lineage>
</organism>
<keyword evidence="4" id="KW-1185">Reference proteome</keyword>
<dbReference type="PANTHER" id="PTHR10666">
    <property type="entry name" value="UBIQUITIN"/>
    <property type="match status" value="1"/>
</dbReference>
<feature type="domain" description="Ubiquitin-like" evidence="2">
    <location>
        <begin position="231"/>
        <end position="282"/>
    </location>
</feature>
<proteinExistence type="predicted"/>
<feature type="domain" description="Ubiquitin-like" evidence="2">
    <location>
        <begin position="363"/>
        <end position="431"/>
    </location>
</feature>
<feature type="domain" description="Ubiquitin-like" evidence="2">
    <location>
        <begin position="287"/>
        <end position="362"/>
    </location>
</feature>
<dbReference type="InterPro" id="IPR029071">
    <property type="entry name" value="Ubiquitin-like_domsf"/>
</dbReference>
<dbReference type="EMBL" id="JAKMXF010000277">
    <property type="protein sequence ID" value="KAI6653343.1"/>
    <property type="molecule type" value="Genomic_DNA"/>
</dbReference>
<reference evidence="3 4" key="1">
    <citation type="journal article" date="2023" name="BMC Biol.">
        <title>The compact genome of the sponge Oopsacas minuta (Hexactinellida) is lacking key metazoan core genes.</title>
        <authorList>
            <person name="Santini S."/>
            <person name="Schenkelaars Q."/>
            <person name="Jourda C."/>
            <person name="Duchesne M."/>
            <person name="Belahbib H."/>
            <person name="Rocher C."/>
            <person name="Selva M."/>
            <person name="Riesgo A."/>
            <person name="Vervoort M."/>
            <person name="Leys S.P."/>
            <person name="Kodjabachian L."/>
            <person name="Le Bivic A."/>
            <person name="Borchiellini C."/>
            <person name="Claverie J.M."/>
            <person name="Renard E."/>
        </authorList>
    </citation>
    <scope>NUCLEOTIDE SEQUENCE [LARGE SCALE GENOMIC DNA]</scope>
    <source>
        <strain evidence="3">SPO-2</strain>
    </source>
</reference>
<accession>A0AAV7JWI7</accession>
<protein>
    <submittedName>
        <fullName evidence="3">Polyubiquitin-C isoform X4</fullName>
    </submittedName>
</protein>
<dbReference type="PROSITE" id="PS50053">
    <property type="entry name" value="UBIQUITIN_2"/>
    <property type="match status" value="3"/>
</dbReference>
<dbReference type="InterPro" id="IPR000626">
    <property type="entry name" value="Ubiquitin-like_dom"/>
</dbReference>
<dbReference type="InterPro" id="IPR050158">
    <property type="entry name" value="Ubiquitin_ubiquitin-like"/>
</dbReference>
<keyword evidence="1" id="KW-0175">Coiled coil</keyword>
<dbReference type="Proteomes" id="UP001165289">
    <property type="component" value="Unassembled WGS sequence"/>
</dbReference>
<dbReference type="Pfam" id="PF00240">
    <property type="entry name" value="ubiquitin"/>
    <property type="match status" value="2"/>
</dbReference>
<dbReference type="AlphaFoldDB" id="A0AAV7JWI7"/>